<feature type="non-terminal residue" evidence="1">
    <location>
        <position position="82"/>
    </location>
</feature>
<comment type="caution">
    <text evidence="1">The sequence shown here is derived from an EMBL/GenBank/DDBJ whole genome shotgun (WGS) entry which is preliminary data.</text>
</comment>
<dbReference type="OrthoDB" id="2282145at2759"/>
<dbReference type="Proteomes" id="UP000242146">
    <property type="component" value="Unassembled WGS sequence"/>
</dbReference>
<accession>A0A1X2GMV9</accession>
<evidence type="ECO:0000313" key="1">
    <source>
        <dbReference type="EMBL" id="ORX57402.1"/>
    </source>
</evidence>
<dbReference type="EMBL" id="MCGT01000008">
    <property type="protein sequence ID" value="ORX57402.1"/>
    <property type="molecule type" value="Genomic_DNA"/>
</dbReference>
<organism evidence="1 2">
    <name type="scientific">Hesseltinella vesiculosa</name>
    <dbReference type="NCBI Taxonomy" id="101127"/>
    <lineage>
        <taxon>Eukaryota</taxon>
        <taxon>Fungi</taxon>
        <taxon>Fungi incertae sedis</taxon>
        <taxon>Mucoromycota</taxon>
        <taxon>Mucoromycotina</taxon>
        <taxon>Mucoromycetes</taxon>
        <taxon>Mucorales</taxon>
        <taxon>Cunninghamellaceae</taxon>
        <taxon>Hesseltinella</taxon>
    </lineage>
</organism>
<name>A0A1X2GMV9_9FUNG</name>
<sequence>SLPKTSHQSTWLVFQNANWVPLDRENQLKLEQTLHLGGTFVDIQDSHFPGVDRVRIFPRANYLSHLGLKFRLSQVLQPAADL</sequence>
<evidence type="ECO:0000313" key="2">
    <source>
        <dbReference type="Proteomes" id="UP000242146"/>
    </source>
</evidence>
<protein>
    <recommendedName>
        <fullName evidence="3">WWE domain-containing protein</fullName>
    </recommendedName>
</protein>
<proteinExistence type="predicted"/>
<feature type="non-terminal residue" evidence="1">
    <location>
        <position position="1"/>
    </location>
</feature>
<evidence type="ECO:0008006" key="3">
    <source>
        <dbReference type="Google" id="ProtNLM"/>
    </source>
</evidence>
<keyword evidence="2" id="KW-1185">Reference proteome</keyword>
<gene>
    <name evidence="1" type="ORF">DM01DRAFT_248202</name>
</gene>
<reference evidence="1 2" key="1">
    <citation type="submission" date="2016-07" db="EMBL/GenBank/DDBJ databases">
        <title>Pervasive Adenine N6-methylation of Active Genes in Fungi.</title>
        <authorList>
            <consortium name="DOE Joint Genome Institute"/>
            <person name="Mondo S.J."/>
            <person name="Dannebaum R.O."/>
            <person name="Kuo R.C."/>
            <person name="Labutti K."/>
            <person name="Haridas S."/>
            <person name="Kuo A."/>
            <person name="Salamov A."/>
            <person name="Ahrendt S.R."/>
            <person name="Lipzen A."/>
            <person name="Sullivan W."/>
            <person name="Andreopoulos W.B."/>
            <person name="Clum A."/>
            <person name="Lindquist E."/>
            <person name="Daum C."/>
            <person name="Ramamoorthy G.K."/>
            <person name="Gryganskyi A."/>
            <person name="Culley D."/>
            <person name="Magnuson J.K."/>
            <person name="James T.Y."/>
            <person name="O'Malley M.A."/>
            <person name="Stajich J.E."/>
            <person name="Spatafora J.W."/>
            <person name="Visel A."/>
            <person name="Grigoriev I.V."/>
        </authorList>
    </citation>
    <scope>NUCLEOTIDE SEQUENCE [LARGE SCALE GENOMIC DNA]</scope>
    <source>
        <strain evidence="1 2">NRRL 3301</strain>
    </source>
</reference>
<dbReference type="AlphaFoldDB" id="A0A1X2GMV9"/>